<gene>
    <name evidence="1" type="ordered locus">FMG_P0172</name>
</gene>
<sequence length="72" mass="8606">MTTITIRLSESDKELFTNVSKEKNMSLSNWIRESLLEKIEQEYGEKIVQDYLMNKENVRFYNDDEVKKELGI</sequence>
<evidence type="ECO:0008006" key="3">
    <source>
        <dbReference type="Google" id="ProtNLM"/>
    </source>
</evidence>
<keyword evidence="1" id="KW-0614">Plasmid</keyword>
<organism evidence="1 2">
    <name type="scientific">Finegoldia magna (strain ATCC 29328 / DSM 20472 / WAL 2508)</name>
    <name type="common">Peptostreptococcus magnus</name>
    <dbReference type="NCBI Taxonomy" id="334413"/>
    <lineage>
        <taxon>Bacteria</taxon>
        <taxon>Bacillati</taxon>
        <taxon>Bacillota</taxon>
        <taxon>Tissierellia</taxon>
        <taxon>Tissierellales</taxon>
        <taxon>Peptoniphilaceae</taxon>
        <taxon>Finegoldia</taxon>
    </lineage>
</organism>
<dbReference type="Proteomes" id="UP000001319">
    <property type="component" value="Plasmid pFMC"/>
</dbReference>
<keyword evidence="2" id="KW-1185">Reference proteome</keyword>
<evidence type="ECO:0000313" key="1">
    <source>
        <dbReference type="EMBL" id="BAG09221.1"/>
    </source>
</evidence>
<protein>
    <recommendedName>
        <fullName evidence="3">Antitoxin</fullName>
    </recommendedName>
</protein>
<proteinExistence type="predicted"/>
<dbReference type="NCBIfam" id="NF046040">
    <property type="entry name" value="RelB_antitoxin"/>
    <property type="match status" value="1"/>
</dbReference>
<reference evidence="1 2" key="1">
    <citation type="journal article" date="2008" name="DNA Res.">
        <title>Complete genome sequence of Finegoldia magna, an anaerobic opportunistic pathogen.</title>
        <authorList>
            <person name="Goto T."/>
            <person name="Yamashita A."/>
            <person name="Hirakawa H."/>
            <person name="Matsutani M."/>
            <person name="Todo K."/>
            <person name="Ohshima K."/>
            <person name="Toh H."/>
            <person name="Miyamoto K."/>
            <person name="Kuhara S."/>
            <person name="Hattori M."/>
            <person name="Shimizu T."/>
            <person name="Akimoto S."/>
        </authorList>
    </citation>
    <scope>NUCLEOTIDE SEQUENCE [LARGE SCALE GENOMIC DNA]</scope>
    <source>
        <strain evidence="2">ATCC 29328 / DSM 20472 / WAL 2508</strain>
        <plasmid evidence="1 2">pFMC</plasmid>
    </source>
</reference>
<dbReference type="AlphaFoldDB" id="B0S4N0"/>
<dbReference type="RefSeq" id="WP_012289984.1">
    <property type="nucleotide sequence ID" value="NC_010371.1"/>
</dbReference>
<name>B0S4N0_FINM2</name>
<geneLocation type="plasmid" evidence="1 2">
    <name>pFMC</name>
</geneLocation>
<dbReference type="InterPro" id="IPR046257">
    <property type="entry name" value="DUF6290"/>
</dbReference>
<dbReference type="KEGG" id="fma:FMG_P0172"/>
<accession>B0S4N0</accession>
<dbReference type="Pfam" id="PF19807">
    <property type="entry name" value="DUF6290"/>
    <property type="match status" value="1"/>
</dbReference>
<dbReference type="EMBL" id="AP008972">
    <property type="protein sequence ID" value="BAG09221.1"/>
    <property type="molecule type" value="Genomic_DNA"/>
</dbReference>
<evidence type="ECO:0000313" key="2">
    <source>
        <dbReference type="Proteomes" id="UP000001319"/>
    </source>
</evidence>
<dbReference type="HOGENOM" id="CLU_155311_8_1_9"/>